<dbReference type="AlphaFoldDB" id="A0A7G5MQ00"/>
<sequence>MYATYQTADMEFWKNLAKENQQEFIKSGTEGKCIEARELIIALPENHTKYNPQQVLETFTEAFKNRYYIECVSALHHNKRKTNYHIHLIFSERQLLPEPENKIASRNMFYDEQGKHVRTKKEILDTEGKVRESCKIIPKGSVYESRMFTNKNQYFKSDEFLAEEKKNFTELINQYIDNPKERLQVFDRNSVYLPTKKIGKHNPKAAEIEKDNQTRQEWNYVVDEALIAGVDEKEIRKVKKQEITTQVSKSIADNGRKPGLFHIFVEQATKHLKTVIEKWRLPPKPVLKVDMIEFRKMQDTKEKLEKQIAVIRNLEQYEIPNLREKLEEVKGLFRRKERKSLESRIANAQERLSSMKTYLNTIVNNGGYKSVQGFMRVYKKAEGEVLAYQKAMEQYRTRGGQKPPEEESIREQLRRLAEEAKRNEISRKITVKKEKGAR</sequence>
<dbReference type="Pfam" id="PF03389">
    <property type="entry name" value="MobA_MobL"/>
    <property type="match status" value="1"/>
</dbReference>
<dbReference type="EMBL" id="CP039126">
    <property type="protein sequence ID" value="QMW76693.1"/>
    <property type="molecule type" value="Genomic_DNA"/>
</dbReference>
<evidence type="ECO:0000259" key="4">
    <source>
        <dbReference type="Pfam" id="PF03389"/>
    </source>
</evidence>
<dbReference type="RefSeq" id="WP_018593243.1">
    <property type="nucleotide sequence ID" value="NZ_AP031416.1"/>
</dbReference>
<keyword evidence="3" id="KW-0175">Coiled coil</keyword>
<protein>
    <submittedName>
        <fullName evidence="5">MobA/MobL family protein</fullName>
    </submittedName>
</protein>
<evidence type="ECO:0000256" key="1">
    <source>
        <dbReference type="ARBA" id="ARBA00010873"/>
    </source>
</evidence>
<proteinExistence type="inferred from homology"/>
<dbReference type="InterPro" id="IPR005053">
    <property type="entry name" value="MobA_MobL"/>
</dbReference>
<organism evidence="5 6">
    <name type="scientific">Blautia producta</name>
    <dbReference type="NCBI Taxonomy" id="33035"/>
    <lineage>
        <taxon>Bacteria</taxon>
        <taxon>Bacillati</taxon>
        <taxon>Bacillota</taxon>
        <taxon>Clostridia</taxon>
        <taxon>Lachnospirales</taxon>
        <taxon>Lachnospiraceae</taxon>
        <taxon>Blautia</taxon>
    </lineage>
</organism>
<evidence type="ECO:0000313" key="6">
    <source>
        <dbReference type="Proteomes" id="UP000515789"/>
    </source>
</evidence>
<evidence type="ECO:0000313" key="5">
    <source>
        <dbReference type="EMBL" id="QMW76693.1"/>
    </source>
</evidence>
<accession>A0A7G5MQ00</accession>
<name>A0A7G5MQ00_9FIRM</name>
<evidence type="ECO:0000256" key="3">
    <source>
        <dbReference type="SAM" id="Coils"/>
    </source>
</evidence>
<reference evidence="5 6" key="1">
    <citation type="submission" date="2019-04" db="EMBL/GenBank/DDBJ databases">
        <authorList>
            <person name="Schori C."/>
            <person name="Ahrens C."/>
        </authorList>
    </citation>
    <scope>NUCLEOTIDE SEQUENCE [LARGE SCALE GENOMIC DNA]</scope>
    <source>
        <strain evidence="5 6">DSM 2950</strain>
    </source>
</reference>
<gene>
    <name evidence="5" type="ORF">E5259_03275</name>
</gene>
<dbReference type="Gene3D" id="3.30.930.30">
    <property type="match status" value="1"/>
</dbReference>
<dbReference type="GeneID" id="75052614"/>
<feature type="domain" description="MobA/MobL protein" evidence="4">
    <location>
        <begin position="35"/>
        <end position="188"/>
    </location>
</feature>
<comment type="similarity">
    <text evidence="1">Belongs to the MobA/MobL family.</text>
</comment>
<feature type="coiled-coil region" evidence="3">
    <location>
        <begin position="294"/>
        <end position="398"/>
    </location>
</feature>
<dbReference type="Proteomes" id="UP000515789">
    <property type="component" value="Chromosome"/>
</dbReference>
<keyword evidence="2" id="KW-0184">Conjugation</keyword>
<evidence type="ECO:0000256" key="2">
    <source>
        <dbReference type="ARBA" id="ARBA00022971"/>
    </source>
</evidence>